<keyword evidence="1" id="KW-0813">Transport</keyword>
<dbReference type="Gene3D" id="3.40.190.10">
    <property type="entry name" value="Periplasmic binding protein-like II"/>
    <property type="match status" value="1"/>
</dbReference>
<dbReference type="SUPFAM" id="SSF53850">
    <property type="entry name" value="Periplasmic binding protein-like II"/>
    <property type="match status" value="1"/>
</dbReference>
<comment type="caution">
    <text evidence="1">The sequence shown here is derived from an EMBL/GenBank/DDBJ whole genome shotgun (WGS) entry which is preliminary data.</text>
</comment>
<keyword evidence="1" id="KW-0762">Sugar transport</keyword>
<proteinExistence type="predicted"/>
<organism evidence="1 2">
    <name type="scientific">Streptococcus mitis 11/5</name>
    <dbReference type="NCBI Taxonomy" id="1239792"/>
    <lineage>
        <taxon>Bacteria</taxon>
        <taxon>Bacillati</taxon>
        <taxon>Bacillota</taxon>
        <taxon>Bacilli</taxon>
        <taxon>Lactobacillales</taxon>
        <taxon>Streptococcaceae</taxon>
        <taxon>Streptococcus</taxon>
        <taxon>Streptococcus mitis group</taxon>
    </lineage>
</organism>
<evidence type="ECO:0000313" key="2">
    <source>
        <dbReference type="Proteomes" id="UP000013365"/>
    </source>
</evidence>
<sequence length="200" mass="22253">PKFVKGLEKAASWIKDGLLNNGSQFDGGADIQNFANGQTSYTILWAPAQNGIQAKLLEASKVEVVEVPFPSDSGKPALEYLVNGFAVFNNKDDKKVAASKKFVQFIADDKEWGPKDVVRTGAFPVRTSFGKLYEDKRMETISGWTKYYSPYYNTIDGFAEMRTLWFPMLQSVSNGDQKPADALKAFTEKANETIKKATKQ</sequence>
<dbReference type="PATRIC" id="fig|1239792.3.peg.1550"/>
<accession>R0N4A6</accession>
<dbReference type="AlphaFoldDB" id="R0N4A6"/>
<gene>
    <name evidence="1" type="ORF">D064_07930</name>
</gene>
<name>R0N4A6_STRMT</name>
<dbReference type="Proteomes" id="UP000013365">
    <property type="component" value="Unassembled WGS sequence"/>
</dbReference>
<protein>
    <submittedName>
        <fullName evidence="1">ABC transporter, sugar transporter, sugar binding lipoprotein-N-acetylneuraminate-binding protein</fullName>
    </submittedName>
</protein>
<reference evidence="1 2" key="1">
    <citation type="submission" date="2013-04" db="EMBL/GenBank/DDBJ databases">
        <authorList>
            <person name="Ikryannikova L.N."/>
            <person name="Ilina E.N."/>
            <person name="Kostryukova E.S."/>
            <person name="Semashko T.A."/>
            <person name="Karpova I.Y.U."/>
            <person name="Larin A.K."/>
            <person name="Ischenko D.S."/>
            <person name="Alekseev D.G."/>
            <person name="Klimova E.A."/>
            <person name="Filimonova A.V."/>
            <person name="Savinova T.A."/>
            <person name="Filimonova O.Y.U."/>
            <person name="Dubovickaya V.A."/>
            <person name="Sidorenko S.V."/>
            <person name="Govorun V.M."/>
        </authorList>
    </citation>
    <scope>NUCLEOTIDE SEQUENCE [LARGE SCALE GENOMIC DNA]</scope>
    <source>
        <strain evidence="1 2">11/5</strain>
    </source>
</reference>
<dbReference type="EMBL" id="AQTT01000021">
    <property type="protein sequence ID" value="EOB21285.1"/>
    <property type="molecule type" value="Genomic_DNA"/>
</dbReference>
<keyword evidence="1" id="KW-0449">Lipoprotein</keyword>
<evidence type="ECO:0000313" key="1">
    <source>
        <dbReference type="EMBL" id="EOB21285.1"/>
    </source>
</evidence>
<feature type="non-terminal residue" evidence="1">
    <location>
        <position position="1"/>
    </location>
</feature>